<evidence type="ECO:0000256" key="4">
    <source>
        <dbReference type="ARBA" id="ARBA00023157"/>
    </source>
</evidence>
<reference evidence="9" key="1">
    <citation type="journal article" date="2019" name="bioRxiv">
        <title>The Genome of the Zebra Mussel, Dreissena polymorpha: A Resource for Invasive Species Research.</title>
        <authorList>
            <person name="McCartney M.A."/>
            <person name="Auch B."/>
            <person name="Kono T."/>
            <person name="Mallez S."/>
            <person name="Zhang Y."/>
            <person name="Obille A."/>
            <person name="Becker A."/>
            <person name="Abrahante J.E."/>
            <person name="Garbe J."/>
            <person name="Badalamenti J.P."/>
            <person name="Herman A."/>
            <person name="Mangelson H."/>
            <person name="Liachko I."/>
            <person name="Sullivan S."/>
            <person name="Sone E.D."/>
            <person name="Koren S."/>
            <person name="Silverstein K.A.T."/>
            <person name="Beckman K.B."/>
            <person name="Gohl D.M."/>
        </authorList>
    </citation>
    <scope>NUCLEOTIDE SEQUENCE</scope>
    <source>
        <strain evidence="9">Duluth1</strain>
        <tissue evidence="9">Whole animal</tissue>
    </source>
</reference>
<dbReference type="SUPFAM" id="SSF57535">
    <property type="entry name" value="Complement control module/SCR domain"/>
    <property type="match status" value="1"/>
</dbReference>
<evidence type="ECO:0000313" key="10">
    <source>
        <dbReference type="Proteomes" id="UP000828390"/>
    </source>
</evidence>
<feature type="chain" id="PRO_5039527876" description="Sushi domain-containing protein" evidence="7">
    <location>
        <begin position="18"/>
        <end position="128"/>
    </location>
</feature>
<keyword evidence="10" id="KW-1185">Reference proteome</keyword>
<evidence type="ECO:0000259" key="8">
    <source>
        <dbReference type="PROSITE" id="PS50923"/>
    </source>
</evidence>
<comment type="caution">
    <text evidence="9">The sequence shown here is derived from an EMBL/GenBank/DDBJ whole genome shotgun (WGS) entry which is preliminary data.</text>
</comment>
<dbReference type="PANTHER" id="PTHR46393">
    <property type="entry name" value="SUSHI DOMAIN-CONTAINING PROTEIN"/>
    <property type="match status" value="1"/>
</dbReference>
<dbReference type="SMART" id="SM00032">
    <property type="entry name" value="CCP"/>
    <property type="match status" value="1"/>
</dbReference>
<dbReference type="Gene3D" id="2.10.70.10">
    <property type="entry name" value="Complement Module, domain 1"/>
    <property type="match status" value="1"/>
</dbReference>
<keyword evidence="2 7" id="KW-0732">Signal</keyword>
<keyword evidence="3" id="KW-0677">Repeat</keyword>
<protein>
    <recommendedName>
        <fullName evidence="8">Sushi domain-containing protein</fullName>
    </recommendedName>
</protein>
<dbReference type="InterPro" id="IPR035976">
    <property type="entry name" value="Sushi/SCR/CCP_sf"/>
</dbReference>
<evidence type="ECO:0000313" key="9">
    <source>
        <dbReference type="EMBL" id="KAH3861244.1"/>
    </source>
</evidence>
<dbReference type="PROSITE" id="PS50923">
    <property type="entry name" value="SUSHI"/>
    <property type="match status" value="1"/>
</dbReference>
<organism evidence="9 10">
    <name type="scientific">Dreissena polymorpha</name>
    <name type="common">Zebra mussel</name>
    <name type="synonym">Mytilus polymorpha</name>
    <dbReference type="NCBI Taxonomy" id="45954"/>
    <lineage>
        <taxon>Eukaryota</taxon>
        <taxon>Metazoa</taxon>
        <taxon>Spiralia</taxon>
        <taxon>Lophotrochozoa</taxon>
        <taxon>Mollusca</taxon>
        <taxon>Bivalvia</taxon>
        <taxon>Autobranchia</taxon>
        <taxon>Heteroconchia</taxon>
        <taxon>Euheterodonta</taxon>
        <taxon>Imparidentia</taxon>
        <taxon>Neoheterodontei</taxon>
        <taxon>Myida</taxon>
        <taxon>Dreissenoidea</taxon>
        <taxon>Dreissenidae</taxon>
        <taxon>Dreissena</taxon>
    </lineage>
</organism>
<dbReference type="PANTHER" id="PTHR46393:SF7">
    <property type="entry name" value="COMPLEMENT C2"/>
    <property type="match status" value="1"/>
</dbReference>
<name>A0A9D4LNU6_DREPO</name>
<proteinExistence type="predicted"/>
<evidence type="ECO:0000256" key="6">
    <source>
        <dbReference type="PROSITE-ProRule" id="PRU00302"/>
    </source>
</evidence>
<accession>A0A9D4LNU6</accession>
<gene>
    <name evidence="9" type="ORF">DPMN_024171</name>
</gene>
<evidence type="ECO:0000256" key="5">
    <source>
        <dbReference type="ARBA" id="ARBA00023180"/>
    </source>
</evidence>
<comment type="caution">
    <text evidence="6">Lacks conserved residue(s) required for the propagation of feature annotation.</text>
</comment>
<dbReference type="CDD" id="cd00033">
    <property type="entry name" value="CCP"/>
    <property type="match status" value="1"/>
</dbReference>
<dbReference type="Pfam" id="PF00084">
    <property type="entry name" value="Sushi"/>
    <property type="match status" value="1"/>
</dbReference>
<feature type="domain" description="Sushi" evidence="8">
    <location>
        <begin position="15"/>
        <end position="77"/>
    </location>
</feature>
<dbReference type="EMBL" id="JAIWYP010000002">
    <property type="protein sequence ID" value="KAH3861244.1"/>
    <property type="molecule type" value="Genomic_DNA"/>
</dbReference>
<sequence length="128" mass="14490">MRLHLFWFWSTIAVIKCPSPPTILNGNYTPLEPSGMHLYNTTVEYTCQFGYRHLSGSLQRRCNELEQWTGAVPVCTSKYNTGNTTLPAKTTIVPSPPPKTFPQTLCHYSTIPLLHVCCHFLTTTLTEE</sequence>
<evidence type="ECO:0000256" key="2">
    <source>
        <dbReference type="ARBA" id="ARBA00022729"/>
    </source>
</evidence>
<dbReference type="Proteomes" id="UP000828390">
    <property type="component" value="Unassembled WGS sequence"/>
</dbReference>
<keyword evidence="5" id="KW-0325">Glycoprotein</keyword>
<keyword evidence="1 6" id="KW-0768">Sushi</keyword>
<keyword evidence="4" id="KW-1015">Disulfide bond</keyword>
<evidence type="ECO:0000256" key="7">
    <source>
        <dbReference type="SAM" id="SignalP"/>
    </source>
</evidence>
<feature type="signal peptide" evidence="7">
    <location>
        <begin position="1"/>
        <end position="17"/>
    </location>
</feature>
<dbReference type="InterPro" id="IPR000436">
    <property type="entry name" value="Sushi_SCR_CCP_dom"/>
</dbReference>
<evidence type="ECO:0000256" key="3">
    <source>
        <dbReference type="ARBA" id="ARBA00022737"/>
    </source>
</evidence>
<dbReference type="AlphaFoldDB" id="A0A9D4LNU6"/>
<reference evidence="9" key="2">
    <citation type="submission" date="2020-11" db="EMBL/GenBank/DDBJ databases">
        <authorList>
            <person name="McCartney M.A."/>
            <person name="Auch B."/>
            <person name="Kono T."/>
            <person name="Mallez S."/>
            <person name="Becker A."/>
            <person name="Gohl D.M."/>
            <person name="Silverstein K.A.T."/>
            <person name="Koren S."/>
            <person name="Bechman K.B."/>
            <person name="Herman A."/>
            <person name="Abrahante J.E."/>
            <person name="Garbe J."/>
        </authorList>
    </citation>
    <scope>NUCLEOTIDE SEQUENCE</scope>
    <source>
        <strain evidence="9">Duluth1</strain>
        <tissue evidence="9">Whole animal</tissue>
    </source>
</reference>
<evidence type="ECO:0000256" key="1">
    <source>
        <dbReference type="ARBA" id="ARBA00022659"/>
    </source>
</evidence>